<feature type="transmembrane region" description="Helical" evidence="1">
    <location>
        <begin position="109"/>
        <end position="134"/>
    </location>
</feature>
<feature type="transmembrane region" description="Helical" evidence="1">
    <location>
        <begin position="60"/>
        <end position="76"/>
    </location>
</feature>
<gene>
    <name evidence="3" type="ORF">Spa11_05560</name>
</gene>
<sequence length="175" mass="18754">MSDWLFAPLRSLVSILVANDSSRQVAAGVAIGICLGLVPKATLVAIVLGVLLCALRVNKGAGLTVAACVAPLAPLLDPFTHKLGLKVLTIPSLQPTYAWLYDTPLGPWWGLHNSVVCGSLLVALYLTYPVFLVTRGLVDRIRPRAVKWVLKYKLGRVLLGAQLTDKLSVGFGLRS</sequence>
<dbReference type="InterPro" id="IPR019935">
    <property type="entry name" value="CHP03546"/>
</dbReference>
<evidence type="ECO:0000256" key="1">
    <source>
        <dbReference type="SAM" id="Phobius"/>
    </source>
</evidence>
<dbReference type="Pfam" id="PF09835">
    <property type="entry name" value="DUF2062"/>
    <property type="match status" value="1"/>
</dbReference>
<feature type="transmembrane region" description="Helical" evidence="1">
    <location>
        <begin position="25"/>
        <end position="53"/>
    </location>
</feature>
<keyword evidence="1" id="KW-0472">Membrane</keyword>
<name>A0A518K3K0_9BACT</name>
<feature type="domain" description="DUF2062" evidence="2">
    <location>
        <begin position="14"/>
        <end position="144"/>
    </location>
</feature>
<dbReference type="EMBL" id="CP036349">
    <property type="protein sequence ID" value="QDV72381.1"/>
    <property type="molecule type" value="Genomic_DNA"/>
</dbReference>
<dbReference type="KEGG" id="bmei:Spa11_05560"/>
<protein>
    <recommendedName>
        <fullName evidence="2">DUF2062 domain-containing protein</fullName>
    </recommendedName>
</protein>
<keyword evidence="1" id="KW-1133">Transmembrane helix</keyword>
<accession>A0A518K3K0</accession>
<reference evidence="3 4" key="1">
    <citation type="submission" date="2019-02" db="EMBL/GenBank/DDBJ databases">
        <title>Deep-cultivation of Planctomycetes and their phenomic and genomic characterization uncovers novel biology.</title>
        <authorList>
            <person name="Wiegand S."/>
            <person name="Jogler M."/>
            <person name="Boedeker C."/>
            <person name="Pinto D."/>
            <person name="Vollmers J."/>
            <person name="Rivas-Marin E."/>
            <person name="Kohn T."/>
            <person name="Peeters S.H."/>
            <person name="Heuer A."/>
            <person name="Rast P."/>
            <person name="Oberbeckmann S."/>
            <person name="Bunk B."/>
            <person name="Jeske O."/>
            <person name="Meyerdierks A."/>
            <person name="Storesund J.E."/>
            <person name="Kallscheuer N."/>
            <person name="Luecker S."/>
            <person name="Lage O.M."/>
            <person name="Pohl T."/>
            <person name="Merkel B.J."/>
            <person name="Hornburger P."/>
            <person name="Mueller R.-W."/>
            <person name="Bruemmer F."/>
            <person name="Labrenz M."/>
            <person name="Spormann A.M."/>
            <person name="Op den Camp H."/>
            <person name="Overmann J."/>
            <person name="Amann R."/>
            <person name="Jetten M.S.M."/>
            <person name="Mascher T."/>
            <person name="Medema M.H."/>
            <person name="Devos D.P."/>
            <person name="Kaster A.-K."/>
            <person name="Ovreas L."/>
            <person name="Rohde M."/>
            <person name="Galperin M.Y."/>
            <person name="Jogler C."/>
        </authorList>
    </citation>
    <scope>NUCLEOTIDE SEQUENCE [LARGE SCALE GENOMIC DNA]</scope>
    <source>
        <strain evidence="3 4">Spa11</strain>
    </source>
</reference>
<dbReference type="RefSeq" id="WP_145107028.1">
    <property type="nucleotide sequence ID" value="NZ_CP036349.1"/>
</dbReference>
<organism evidence="3 4">
    <name type="scientific">Botrimarina mediterranea</name>
    <dbReference type="NCBI Taxonomy" id="2528022"/>
    <lineage>
        <taxon>Bacteria</taxon>
        <taxon>Pseudomonadati</taxon>
        <taxon>Planctomycetota</taxon>
        <taxon>Planctomycetia</taxon>
        <taxon>Pirellulales</taxon>
        <taxon>Lacipirellulaceae</taxon>
        <taxon>Botrimarina</taxon>
    </lineage>
</organism>
<dbReference type="Proteomes" id="UP000316426">
    <property type="component" value="Chromosome"/>
</dbReference>
<keyword evidence="4" id="KW-1185">Reference proteome</keyword>
<dbReference type="NCBIfam" id="TIGR03546">
    <property type="entry name" value="TIGR03546 family protein"/>
    <property type="match status" value="1"/>
</dbReference>
<evidence type="ECO:0000259" key="2">
    <source>
        <dbReference type="Pfam" id="PF09835"/>
    </source>
</evidence>
<evidence type="ECO:0000313" key="4">
    <source>
        <dbReference type="Proteomes" id="UP000316426"/>
    </source>
</evidence>
<dbReference type="AlphaFoldDB" id="A0A518K3K0"/>
<dbReference type="InterPro" id="IPR018639">
    <property type="entry name" value="DUF2062"/>
</dbReference>
<evidence type="ECO:0000313" key="3">
    <source>
        <dbReference type="EMBL" id="QDV72381.1"/>
    </source>
</evidence>
<keyword evidence="1" id="KW-0812">Transmembrane</keyword>
<proteinExistence type="predicted"/>